<dbReference type="Gene3D" id="3.40.50.1000">
    <property type="entry name" value="HAD superfamily/HAD-like"/>
    <property type="match status" value="1"/>
</dbReference>
<dbReference type="AlphaFoldDB" id="A0A853AD51"/>
<dbReference type="InterPro" id="IPR036412">
    <property type="entry name" value="HAD-like_sf"/>
</dbReference>
<dbReference type="GO" id="GO:0016787">
    <property type="term" value="F:hydrolase activity"/>
    <property type="evidence" value="ECO:0007669"/>
    <property type="project" value="UniProtKB-KW"/>
</dbReference>
<organism evidence="5 6">
    <name type="scientific">Allostreptomyces psammosilenae</name>
    <dbReference type="NCBI Taxonomy" id="1892865"/>
    <lineage>
        <taxon>Bacteria</taxon>
        <taxon>Bacillati</taxon>
        <taxon>Actinomycetota</taxon>
        <taxon>Actinomycetes</taxon>
        <taxon>Kitasatosporales</taxon>
        <taxon>Streptomycetaceae</taxon>
        <taxon>Allostreptomyces</taxon>
    </lineage>
</organism>
<evidence type="ECO:0000313" key="6">
    <source>
        <dbReference type="Proteomes" id="UP000567795"/>
    </source>
</evidence>
<evidence type="ECO:0000256" key="2">
    <source>
        <dbReference type="ARBA" id="ARBA00022723"/>
    </source>
</evidence>
<keyword evidence="3 5" id="KW-0378">Hydrolase</keyword>
<dbReference type="SUPFAM" id="SSF56784">
    <property type="entry name" value="HAD-like"/>
    <property type="match status" value="1"/>
</dbReference>
<proteinExistence type="inferred from homology"/>
<evidence type="ECO:0000313" key="5">
    <source>
        <dbReference type="EMBL" id="NYI08262.1"/>
    </source>
</evidence>
<accession>A0A853AD51</accession>
<dbReference type="EMBL" id="JACBZD010000002">
    <property type="protein sequence ID" value="NYI08262.1"/>
    <property type="molecule type" value="Genomic_DNA"/>
</dbReference>
<keyword evidence="2" id="KW-0479">Metal-binding</keyword>
<evidence type="ECO:0000256" key="3">
    <source>
        <dbReference type="ARBA" id="ARBA00022801"/>
    </source>
</evidence>
<evidence type="ECO:0000256" key="4">
    <source>
        <dbReference type="ARBA" id="ARBA00022842"/>
    </source>
</evidence>
<dbReference type="PANTHER" id="PTHR43344:SF13">
    <property type="entry name" value="PHOSPHATASE RV3661-RELATED"/>
    <property type="match status" value="1"/>
</dbReference>
<dbReference type="Proteomes" id="UP000567795">
    <property type="component" value="Unassembled WGS sequence"/>
</dbReference>
<name>A0A853AD51_9ACTN</name>
<gene>
    <name evidence="5" type="ORF">FHU37_005291</name>
</gene>
<protein>
    <submittedName>
        <fullName evidence="5">HAD superfamily hydrolase (TIGR01490 family)</fullName>
    </submittedName>
</protein>
<keyword evidence="6" id="KW-1185">Reference proteome</keyword>
<dbReference type="Pfam" id="PF12710">
    <property type="entry name" value="HAD"/>
    <property type="match status" value="1"/>
</dbReference>
<keyword evidence="4" id="KW-0460">Magnesium</keyword>
<comment type="similarity">
    <text evidence="1">Belongs to the HAD-like hydrolase superfamily. SerB family.</text>
</comment>
<evidence type="ECO:0000256" key="1">
    <source>
        <dbReference type="ARBA" id="ARBA00009184"/>
    </source>
</evidence>
<dbReference type="RefSeq" id="WP_179817110.1">
    <property type="nucleotide sequence ID" value="NZ_JACBZD010000002.1"/>
</dbReference>
<comment type="caution">
    <text evidence="5">The sequence shown here is derived from an EMBL/GenBank/DDBJ whole genome shotgun (WGS) entry which is preliminary data.</text>
</comment>
<sequence length="250" mass="26950">MFATEVTRHAGDAAAGAAEPPPGAAFFDVDETLIGVKSMFRFLGHYLRLRGESQQVYERLTGQLRREAAAGVPREHVNRSYYRLFAGQPVERLARAGRDWYRWEQREAAADGGLFLAGPVDELRRHQRRGDVVHLLSGSFFACLDPLAEALGADAALGTRPVVRRGELTGEVLRPMIGAAKGRALALAVGLRGYDGARCHAYGDHASDLPMLAAAGSATVVGDDPVLGEEARRRGWRVLPGLPAAARTAL</sequence>
<dbReference type="InterPro" id="IPR006385">
    <property type="entry name" value="HAD_hydro_SerB1"/>
</dbReference>
<reference evidence="5 6" key="1">
    <citation type="submission" date="2020-07" db="EMBL/GenBank/DDBJ databases">
        <title>Sequencing the genomes of 1000 actinobacteria strains.</title>
        <authorList>
            <person name="Klenk H.-P."/>
        </authorList>
    </citation>
    <scope>NUCLEOTIDE SEQUENCE [LARGE SCALE GENOMIC DNA]</scope>
    <source>
        <strain evidence="5 6">DSM 42178</strain>
    </source>
</reference>
<dbReference type="NCBIfam" id="TIGR01490">
    <property type="entry name" value="HAD-SF-IB-hyp1"/>
    <property type="match status" value="1"/>
</dbReference>
<dbReference type="PANTHER" id="PTHR43344">
    <property type="entry name" value="PHOSPHOSERINE PHOSPHATASE"/>
    <property type="match status" value="1"/>
</dbReference>
<dbReference type="Gene3D" id="1.20.1440.100">
    <property type="entry name" value="SG protein - dephosphorylation function"/>
    <property type="match status" value="1"/>
</dbReference>
<dbReference type="NCBIfam" id="TIGR01488">
    <property type="entry name" value="HAD-SF-IB"/>
    <property type="match status" value="1"/>
</dbReference>
<dbReference type="InterPro" id="IPR050582">
    <property type="entry name" value="HAD-like_SerB"/>
</dbReference>
<dbReference type="GO" id="GO:0046872">
    <property type="term" value="F:metal ion binding"/>
    <property type="evidence" value="ECO:0007669"/>
    <property type="project" value="UniProtKB-KW"/>
</dbReference>
<dbReference type="InterPro" id="IPR023214">
    <property type="entry name" value="HAD_sf"/>
</dbReference>